<sequence length="72" mass="7947">MGWRLMDPAPQIGRLFVELTSEEGRIDFGEVVGHISAFDKLFAVWLGGSFQTFEWFALLPNSVAVIGFLTGA</sequence>
<reference evidence="1" key="1">
    <citation type="submission" date="2022-04" db="EMBL/GenBank/DDBJ databases">
        <title>Genome of the entomopathogenic fungus Entomophthora muscae.</title>
        <authorList>
            <person name="Elya C."/>
            <person name="Lovett B.R."/>
            <person name="Lee E."/>
            <person name="Macias A.M."/>
            <person name="Hajek A.E."/>
            <person name="De Bivort B.L."/>
            <person name="Kasson M.T."/>
            <person name="De Fine Licht H.H."/>
            <person name="Stajich J.E."/>
        </authorList>
    </citation>
    <scope>NUCLEOTIDE SEQUENCE</scope>
    <source>
        <strain evidence="1">Berkeley</strain>
    </source>
</reference>
<evidence type="ECO:0000313" key="2">
    <source>
        <dbReference type="Proteomes" id="UP001165960"/>
    </source>
</evidence>
<protein>
    <submittedName>
        <fullName evidence="1">Uncharacterized protein</fullName>
    </submittedName>
</protein>
<accession>A0ACC2SJQ8</accession>
<organism evidence="1 2">
    <name type="scientific">Entomophthora muscae</name>
    <dbReference type="NCBI Taxonomy" id="34485"/>
    <lineage>
        <taxon>Eukaryota</taxon>
        <taxon>Fungi</taxon>
        <taxon>Fungi incertae sedis</taxon>
        <taxon>Zoopagomycota</taxon>
        <taxon>Entomophthoromycotina</taxon>
        <taxon>Entomophthoromycetes</taxon>
        <taxon>Entomophthorales</taxon>
        <taxon>Entomophthoraceae</taxon>
        <taxon>Entomophthora</taxon>
    </lineage>
</organism>
<comment type="caution">
    <text evidence="1">The sequence shown here is derived from an EMBL/GenBank/DDBJ whole genome shotgun (WGS) entry which is preliminary data.</text>
</comment>
<dbReference type="EMBL" id="QTSX02005003">
    <property type="protein sequence ID" value="KAJ9062504.1"/>
    <property type="molecule type" value="Genomic_DNA"/>
</dbReference>
<name>A0ACC2SJQ8_9FUNG</name>
<proteinExistence type="predicted"/>
<evidence type="ECO:0000313" key="1">
    <source>
        <dbReference type="EMBL" id="KAJ9062504.1"/>
    </source>
</evidence>
<gene>
    <name evidence="1" type="ORF">DSO57_1010077</name>
</gene>
<dbReference type="Proteomes" id="UP001165960">
    <property type="component" value="Unassembled WGS sequence"/>
</dbReference>
<keyword evidence="2" id="KW-1185">Reference proteome</keyword>